<accession>A0A315Z8Z4</accession>
<keyword evidence="4" id="KW-1185">Reference proteome</keyword>
<dbReference type="PANTHER" id="PTHR46825:SF9">
    <property type="entry name" value="BETA-LACTAMASE-RELATED DOMAIN-CONTAINING PROTEIN"/>
    <property type="match status" value="1"/>
</dbReference>
<organism evidence="3 4">
    <name type="scientific">Sediminitomix flava</name>
    <dbReference type="NCBI Taxonomy" id="379075"/>
    <lineage>
        <taxon>Bacteria</taxon>
        <taxon>Pseudomonadati</taxon>
        <taxon>Bacteroidota</taxon>
        <taxon>Cytophagia</taxon>
        <taxon>Cytophagales</taxon>
        <taxon>Flammeovirgaceae</taxon>
        <taxon>Sediminitomix</taxon>
    </lineage>
</organism>
<evidence type="ECO:0000259" key="2">
    <source>
        <dbReference type="Pfam" id="PF00144"/>
    </source>
</evidence>
<sequence length="420" mass="48275">MYICVSIRPTVEIEKVMRRNLLLGILSVIIIITSYSHFTDEPTQAVLTASSDSTYHETAGENVSVEDSINALIETFNFDLKEHVIDSIFQRRAKHNAFNGVILAAQKGQVIYEEAFGWANTSKKEKMQKDHVFQLASVSKQFTAASVMLLKQKGLLAYEDTIQQYIPNFPYEGITIRQLLTHRSGLPNYIYKAEEYYPKSYHHDSVVSNEEIMEMLIADPPNKYGQPDGRFLYSNTGYIVLASIVEEVSGLPFDVFLKKEIFEPLGMKNTFARSVQTPKEQLEKVVQGYTARRRPYRDYFLDTVMGDKSVYSTAYDMFLWDKALLDGTIIQKDILADAFEKGSPKKRGKYNYGFGYRLYETTDGKTVVYHTGWWKGFSTLFVHYPESESCLIILTNRLNKSYYNINMVLDTLAIPEYHRT</sequence>
<dbReference type="EMBL" id="QGDO01000005">
    <property type="protein sequence ID" value="PWJ40006.1"/>
    <property type="molecule type" value="Genomic_DNA"/>
</dbReference>
<keyword evidence="1" id="KW-0472">Membrane</keyword>
<evidence type="ECO:0000313" key="4">
    <source>
        <dbReference type="Proteomes" id="UP000245535"/>
    </source>
</evidence>
<name>A0A315Z8Z4_SEDFL</name>
<gene>
    <name evidence="3" type="ORF">BC781_10569</name>
</gene>
<reference evidence="3 4" key="1">
    <citation type="submission" date="2018-03" db="EMBL/GenBank/DDBJ databases">
        <title>Genomic Encyclopedia of Archaeal and Bacterial Type Strains, Phase II (KMG-II): from individual species to whole genera.</title>
        <authorList>
            <person name="Goeker M."/>
        </authorList>
    </citation>
    <scope>NUCLEOTIDE SEQUENCE [LARGE SCALE GENOMIC DNA]</scope>
    <source>
        <strain evidence="3 4">DSM 28229</strain>
    </source>
</reference>
<keyword evidence="1" id="KW-0812">Transmembrane</keyword>
<comment type="caution">
    <text evidence="3">The sequence shown here is derived from an EMBL/GenBank/DDBJ whole genome shotgun (WGS) entry which is preliminary data.</text>
</comment>
<evidence type="ECO:0000313" key="3">
    <source>
        <dbReference type="EMBL" id="PWJ40006.1"/>
    </source>
</evidence>
<dbReference type="InterPro" id="IPR050491">
    <property type="entry name" value="AmpC-like"/>
</dbReference>
<dbReference type="SUPFAM" id="SSF56601">
    <property type="entry name" value="beta-lactamase/transpeptidase-like"/>
    <property type="match status" value="1"/>
</dbReference>
<protein>
    <submittedName>
        <fullName evidence="3">CubicO group peptidase (Beta-lactamase class C family)</fullName>
    </submittedName>
</protein>
<proteinExistence type="predicted"/>
<feature type="domain" description="Beta-lactamase-related" evidence="2">
    <location>
        <begin position="86"/>
        <end position="399"/>
    </location>
</feature>
<evidence type="ECO:0000256" key="1">
    <source>
        <dbReference type="SAM" id="Phobius"/>
    </source>
</evidence>
<feature type="transmembrane region" description="Helical" evidence="1">
    <location>
        <begin position="21"/>
        <end position="38"/>
    </location>
</feature>
<dbReference type="Proteomes" id="UP000245535">
    <property type="component" value="Unassembled WGS sequence"/>
</dbReference>
<dbReference type="PANTHER" id="PTHR46825">
    <property type="entry name" value="D-ALANYL-D-ALANINE-CARBOXYPEPTIDASE/ENDOPEPTIDASE AMPH"/>
    <property type="match status" value="1"/>
</dbReference>
<dbReference type="InterPro" id="IPR012338">
    <property type="entry name" value="Beta-lactam/transpept-like"/>
</dbReference>
<dbReference type="AlphaFoldDB" id="A0A315Z8Z4"/>
<keyword evidence="1" id="KW-1133">Transmembrane helix</keyword>
<dbReference type="Gene3D" id="3.40.710.10">
    <property type="entry name" value="DD-peptidase/beta-lactamase superfamily"/>
    <property type="match status" value="1"/>
</dbReference>
<dbReference type="Pfam" id="PF00144">
    <property type="entry name" value="Beta-lactamase"/>
    <property type="match status" value="1"/>
</dbReference>
<dbReference type="InterPro" id="IPR001466">
    <property type="entry name" value="Beta-lactam-related"/>
</dbReference>